<sequence>MASQGIDCIADIPENRFDVEGSYDPNPDSPGKMYVKKGGFLECMDLFDNRFFHISDEEAKQMDPRQRVALEVALEAAVDAGYGLKDLEGLPVSVFVGAMNHEDVFKDNASITAFTATSNAVAVLANRISYFYSLTGQSISIDTACSSSLVALCLSLPSMLAPDLPALVLGVNALLTPAYFIETCKARMLSIDGRHSHVNLRTLRPSTRGFVGLPTTMSEEAPV</sequence>
<dbReference type="EMBL" id="HG709933">
    <property type="protein sequence ID" value="CDI88073.1"/>
    <property type="molecule type" value="Genomic_DNA"/>
</dbReference>
<name>U6H9R0_9EIME</name>
<keyword evidence="2" id="KW-0597">Phosphoprotein</keyword>
<dbReference type="AlphaFoldDB" id="U6H9R0"/>
<dbReference type="SUPFAM" id="SSF53901">
    <property type="entry name" value="Thiolase-like"/>
    <property type="match status" value="1"/>
</dbReference>
<dbReference type="GO" id="GO:0004312">
    <property type="term" value="F:fatty acid synthase activity"/>
    <property type="evidence" value="ECO:0007669"/>
    <property type="project" value="TreeGrafter"/>
</dbReference>
<dbReference type="InterPro" id="IPR020841">
    <property type="entry name" value="PKS_Beta-ketoAc_synthase_dom"/>
</dbReference>
<dbReference type="GO" id="GO:0006633">
    <property type="term" value="P:fatty acid biosynthetic process"/>
    <property type="evidence" value="ECO:0007669"/>
    <property type="project" value="InterPro"/>
</dbReference>
<evidence type="ECO:0000256" key="2">
    <source>
        <dbReference type="ARBA" id="ARBA00022553"/>
    </source>
</evidence>
<feature type="domain" description="Ketosynthase family 3 (KS3)" evidence="4">
    <location>
        <begin position="1"/>
        <end position="223"/>
    </location>
</feature>
<dbReference type="PROSITE" id="PS52004">
    <property type="entry name" value="KS3_2"/>
    <property type="match status" value="1"/>
</dbReference>
<evidence type="ECO:0000259" key="4">
    <source>
        <dbReference type="PROSITE" id="PS52004"/>
    </source>
</evidence>
<organism evidence="5 6">
    <name type="scientific">Eimeria praecox</name>
    <dbReference type="NCBI Taxonomy" id="51316"/>
    <lineage>
        <taxon>Eukaryota</taxon>
        <taxon>Sar</taxon>
        <taxon>Alveolata</taxon>
        <taxon>Apicomplexa</taxon>
        <taxon>Conoidasida</taxon>
        <taxon>Coccidia</taxon>
        <taxon>Eucoccidiorida</taxon>
        <taxon>Eimeriorina</taxon>
        <taxon>Eimeriidae</taxon>
        <taxon>Eimeria</taxon>
    </lineage>
</organism>
<proteinExistence type="predicted"/>
<evidence type="ECO:0000313" key="5">
    <source>
        <dbReference type="EMBL" id="CDI88073.1"/>
    </source>
</evidence>
<dbReference type="InterPro" id="IPR014030">
    <property type="entry name" value="Ketoacyl_synth_N"/>
</dbReference>
<dbReference type="PROSITE" id="PS00606">
    <property type="entry name" value="KS3_1"/>
    <property type="match status" value="1"/>
</dbReference>
<reference evidence="5" key="1">
    <citation type="submission" date="2013-10" db="EMBL/GenBank/DDBJ databases">
        <title>Genomic analysis of the causative agents of coccidiosis in chickens.</title>
        <authorList>
            <person name="Reid A.J."/>
            <person name="Blake D."/>
            <person name="Billington K."/>
            <person name="Browne H."/>
            <person name="Dunn M."/>
            <person name="Hung S."/>
            <person name="Kawahara F."/>
            <person name="Miranda-Saavedra D."/>
            <person name="Mourier T."/>
            <person name="Nagra H."/>
            <person name="Otto T.D."/>
            <person name="Rawlings N."/>
            <person name="Sanchez A."/>
            <person name="Sanders M."/>
            <person name="Subramaniam C."/>
            <person name="Tay Y."/>
            <person name="Dear P."/>
            <person name="Doerig C."/>
            <person name="Gruber A."/>
            <person name="Parkinson J."/>
            <person name="Shirley M."/>
            <person name="Wan K.L."/>
            <person name="Berriman M."/>
            <person name="Tomley F."/>
            <person name="Pain A."/>
        </authorList>
    </citation>
    <scope>NUCLEOTIDE SEQUENCE [LARGE SCALE GENOMIC DNA]</scope>
    <source>
        <strain evidence="5">Houghton</strain>
    </source>
</reference>
<evidence type="ECO:0000256" key="1">
    <source>
        <dbReference type="ARBA" id="ARBA00022450"/>
    </source>
</evidence>
<evidence type="ECO:0000256" key="3">
    <source>
        <dbReference type="ARBA" id="ARBA00022679"/>
    </source>
</evidence>
<dbReference type="GO" id="GO:0004315">
    <property type="term" value="F:3-oxoacyl-[acyl-carrier-protein] synthase activity"/>
    <property type="evidence" value="ECO:0007669"/>
    <property type="project" value="InterPro"/>
</dbReference>
<dbReference type="PANTHER" id="PTHR43775:SF37">
    <property type="entry name" value="SI:DKEY-61P9.11"/>
    <property type="match status" value="1"/>
</dbReference>
<gene>
    <name evidence="5" type="ORF">EPH_0073030</name>
</gene>
<dbReference type="SMART" id="SM00825">
    <property type="entry name" value="PKS_KS"/>
    <property type="match status" value="1"/>
</dbReference>
<dbReference type="InterPro" id="IPR018201">
    <property type="entry name" value="Ketoacyl_synth_AS"/>
</dbReference>
<dbReference type="OrthoDB" id="435575at2759"/>
<reference evidence="5" key="2">
    <citation type="submission" date="2013-10" db="EMBL/GenBank/DDBJ databases">
        <authorList>
            <person name="Aslett M."/>
        </authorList>
    </citation>
    <scope>NUCLEOTIDE SEQUENCE [LARGE SCALE GENOMIC DNA]</scope>
    <source>
        <strain evidence="5">Houghton</strain>
    </source>
</reference>
<dbReference type="Proteomes" id="UP000018201">
    <property type="component" value="Unassembled WGS sequence"/>
</dbReference>
<dbReference type="InterPro" id="IPR016039">
    <property type="entry name" value="Thiolase-like"/>
</dbReference>
<dbReference type="Gene3D" id="3.40.47.10">
    <property type="match status" value="1"/>
</dbReference>
<dbReference type="Pfam" id="PF00109">
    <property type="entry name" value="ketoacyl-synt"/>
    <property type="match status" value="1"/>
</dbReference>
<evidence type="ECO:0000313" key="6">
    <source>
        <dbReference type="Proteomes" id="UP000018201"/>
    </source>
</evidence>
<keyword evidence="1" id="KW-0596">Phosphopantetheine</keyword>
<accession>U6H9R0</accession>
<protein>
    <recommendedName>
        <fullName evidence="4">Ketosynthase family 3 (KS3) domain-containing protein</fullName>
    </recommendedName>
</protein>
<keyword evidence="3" id="KW-0808">Transferase</keyword>
<dbReference type="PANTHER" id="PTHR43775">
    <property type="entry name" value="FATTY ACID SYNTHASE"/>
    <property type="match status" value="1"/>
</dbReference>
<dbReference type="VEuPathDB" id="ToxoDB:EPH_0073030"/>
<keyword evidence="6" id="KW-1185">Reference proteome</keyword>
<dbReference type="InterPro" id="IPR050091">
    <property type="entry name" value="PKS_NRPS_Biosynth_Enz"/>
</dbReference>
<dbReference type="CDD" id="cd00833">
    <property type="entry name" value="PKS"/>
    <property type="match status" value="1"/>
</dbReference>